<dbReference type="EMBL" id="KN833064">
    <property type="protein sequence ID" value="KIM74240.1"/>
    <property type="molecule type" value="Genomic_DNA"/>
</dbReference>
<dbReference type="InParanoid" id="A0A0C3ENS8"/>
<evidence type="ECO:0000313" key="1">
    <source>
        <dbReference type="EMBL" id="KIM74240.1"/>
    </source>
</evidence>
<protein>
    <recommendedName>
        <fullName evidence="3">Fungal N-terminal domain-containing protein</fullName>
    </recommendedName>
</protein>
<reference evidence="2" key="2">
    <citation type="submission" date="2015-01" db="EMBL/GenBank/DDBJ databases">
        <title>Evolutionary Origins and Diversification of the Mycorrhizal Mutualists.</title>
        <authorList>
            <consortium name="DOE Joint Genome Institute"/>
            <consortium name="Mycorrhizal Genomics Consortium"/>
            <person name="Kohler A."/>
            <person name="Kuo A."/>
            <person name="Nagy L.G."/>
            <person name="Floudas D."/>
            <person name="Copeland A."/>
            <person name="Barry K.W."/>
            <person name="Cichocki N."/>
            <person name="Veneault-Fourrey C."/>
            <person name="LaButti K."/>
            <person name="Lindquist E.A."/>
            <person name="Lipzen A."/>
            <person name="Lundell T."/>
            <person name="Morin E."/>
            <person name="Murat C."/>
            <person name="Riley R."/>
            <person name="Ohm R."/>
            <person name="Sun H."/>
            <person name="Tunlid A."/>
            <person name="Henrissat B."/>
            <person name="Grigoriev I.V."/>
            <person name="Hibbett D.S."/>
            <person name="Martin F."/>
        </authorList>
    </citation>
    <scope>NUCLEOTIDE SEQUENCE [LARGE SCALE GENOMIC DNA]</scope>
    <source>
        <strain evidence="2">F 1598</strain>
    </source>
</reference>
<keyword evidence="2" id="KW-1185">Reference proteome</keyword>
<reference evidence="1 2" key="1">
    <citation type="submission" date="2014-04" db="EMBL/GenBank/DDBJ databases">
        <authorList>
            <consortium name="DOE Joint Genome Institute"/>
            <person name="Kuo A."/>
            <person name="Tarkka M."/>
            <person name="Buscot F."/>
            <person name="Kohler A."/>
            <person name="Nagy L.G."/>
            <person name="Floudas D."/>
            <person name="Copeland A."/>
            <person name="Barry K.W."/>
            <person name="Cichocki N."/>
            <person name="Veneault-Fourrey C."/>
            <person name="LaButti K."/>
            <person name="Lindquist E.A."/>
            <person name="Lipzen A."/>
            <person name="Lundell T."/>
            <person name="Morin E."/>
            <person name="Murat C."/>
            <person name="Sun H."/>
            <person name="Tunlid A."/>
            <person name="Henrissat B."/>
            <person name="Grigoriev I.V."/>
            <person name="Hibbett D.S."/>
            <person name="Martin F."/>
            <person name="Nordberg H.P."/>
            <person name="Cantor M.N."/>
            <person name="Hua S.X."/>
        </authorList>
    </citation>
    <scope>NUCLEOTIDE SEQUENCE [LARGE SCALE GENOMIC DNA]</scope>
    <source>
        <strain evidence="1 2">F 1598</strain>
    </source>
</reference>
<dbReference type="HOGENOM" id="CLU_1016040_0_0_1"/>
<sequence>MALSHPTYTDARRSTFNDIGRDQNITHNTYIILGSLPKPYQFNHSAIHDSPQPSGHEILPRPQSRLHIGTNHISDIHFAVDIAVGLIIRIARLLVDHEDPSNNRRDLKLELKLLYQTLTLTGLAIQEYNDRPLGQSLVNTIAPEVERSITVLSELLDKISGTGQGLLHTSISDLWRQVWWSRWAGDELASLKVELSHIRRLLGGFLSALNSVAWMDIGNELRTGYVSLKRFHATLAQRLPDIGHIQVQAVYVVDHLGQNIPVPFIFCSRWELGF</sequence>
<accession>A0A0C3ENS8</accession>
<proteinExistence type="predicted"/>
<organism evidence="1 2">
    <name type="scientific">Piloderma croceum (strain F 1598)</name>
    <dbReference type="NCBI Taxonomy" id="765440"/>
    <lineage>
        <taxon>Eukaryota</taxon>
        <taxon>Fungi</taxon>
        <taxon>Dikarya</taxon>
        <taxon>Basidiomycota</taxon>
        <taxon>Agaricomycotina</taxon>
        <taxon>Agaricomycetes</taxon>
        <taxon>Agaricomycetidae</taxon>
        <taxon>Atheliales</taxon>
        <taxon>Atheliaceae</taxon>
        <taxon>Piloderma</taxon>
    </lineage>
</organism>
<name>A0A0C3ENS8_PILCF</name>
<evidence type="ECO:0000313" key="2">
    <source>
        <dbReference type="Proteomes" id="UP000054166"/>
    </source>
</evidence>
<evidence type="ECO:0008006" key="3">
    <source>
        <dbReference type="Google" id="ProtNLM"/>
    </source>
</evidence>
<dbReference type="AlphaFoldDB" id="A0A0C3ENS8"/>
<gene>
    <name evidence="1" type="ORF">PILCRDRAFT_709571</name>
</gene>
<dbReference type="Proteomes" id="UP000054166">
    <property type="component" value="Unassembled WGS sequence"/>
</dbReference>